<dbReference type="Proteomes" id="UP001597051">
    <property type="component" value="Unassembled WGS sequence"/>
</dbReference>
<gene>
    <name evidence="1" type="ORF">ACFQ0S_09190</name>
</gene>
<organism evidence="1 2">
    <name type="scientific">Flavobacterium myungsuense</name>
    <dbReference type="NCBI Taxonomy" id="651823"/>
    <lineage>
        <taxon>Bacteria</taxon>
        <taxon>Pseudomonadati</taxon>
        <taxon>Bacteroidota</taxon>
        <taxon>Flavobacteriia</taxon>
        <taxon>Flavobacteriales</taxon>
        <taxon>Flavobacteriaceae</taxon>
        <taxon>Flavobacterium</taxon>
    </lineage>
</organism>
<sequence length="146" mass="16879">MKKQTGVWIDTSKAIIVKLENKQEYIVEIKSDIENRVHHKNIGNTGTFSGTRLNQNESKFDNKKKHQTTFFLNNVIEKIKNDDEIFVFGPAFIKTKLKQSIEKDKQLAPKLKLTKTSAALTPNQVVAKVKEFYNSKQTIDPCYKKY</sequence>
<dbReference type="EMBL" id="JBHTIZ010000023">
    <property type="protein sequence ID" value="MFD0984646.1"/>
    <property type="molecule type" value="Genomic_DNA"/>
</dbReference>
<protein>
    <recommendedName>
        <fullName evidence="3">Host attachment protein</fullName>
    </recommendedName>
</protein>
<evidence type="ECO:0000313" key="1">
    <source>
        <dbReference type="EMBL" id="MFD0984646.1"/>
    </source>
</evidence>
<dbReference type="SUPFAM" id="SSF53137">
    <property type="entry name" value="Translational machinery components"/>
    <property type="match status" value="1"/>
</dbReference>
<name>A0ABW3J2T7_9FLAO</name>
<accession>A0ABW3J2T7</accession>
<reference evidence="2" key="1">
    <citation type="journal article" date="2019" name="Int. J. Syst. Evol. Microbiol.">
        <title>The Global Catalogue of Microorganisms (GCM) 10K type strain sequencing project: providing services to taxonomists for standard genome sequencing and annotation.</title>
        <authorList>
            <consortium name="The Broad Institute Genomics Platform"/>
            <consortium name="The Broad Institute Genome Sequencing Center for Infectious Disease"/>
            <person name="Wu L."/>
            <person name="Ma J."/>
        </authorList>
    </citation>
    <scope>NUCLEOTIDE SEQUENCE [LARGE SCALE GENOMIC DNA]</scope>
    <source>
        <strain evidence="2">CECT 7649</strain>
    </source>
</reference>
<keyword evidence="2" id="KW-1185">Reference proteome</keyword>
<evidence type="ECO:0008006" key="3">
    <source>
        <dbReference type="Google" id="ProtNLM"/>
    </source>
</evidence>
<evidence type="ECO:0000313" key="2">
    <source>
        <dbReference type="Proteomes" id="UP001597051"/>
    </source>
</evidence>
<dbReference type="RefSeq" id="WP_379755822.1">
    <property type="nucleotide sequence ID" value="NZ_JBHSYB010000024.1"/>
</dbReference>
<comment type="caution">
    <text evidence="1">The sequence shown here is derived from an EMBL/GenBank/DDBJ whole genome shotgun (WGS) entry which is preliminary data.</text>
</comment>
<proteinExistence type="predicted"/>